<evidence type="ECO:0000313" key="7">
    <source>
        <dbReference type="Proteomes" id="UP000597444"/>
    </source>
</evidence>
<dbReference type="AlphaFoldDB" id="A0A8J3N4S2"/>
<dbReference type="Pfam" id="PF17863">
    <property type="entry name" value="AAA_lid_2"/>
    <property type="match status" value="1"/>
</dbReference>
<feature type="region of interest" description="Disordered" evidence="4">
    <location>
        <begin position="1"/>
        <end position="40"/>
    </location>
</feature>
<proteinExistence type="inferred from homology"/>
<dbReference type="PANTHER" id="PTHR42759">
    <property type="entry name" value="MOXR FAMILY PROTEIN"/>
    <property type="match status" value="1"/>
</dbReference>
<dbReference type="Pfam" id="PF07726">
    <property type="entry name" value="AAA_3"/>
    <property type="match status" value="1"/>
</dbReference>
<feature type="compositionally biased region" description="Polar residues" evidence="4">
    <location>
        <begin position="21"/>
        <end position="36"/>
    </location>
</feature>
<dbReference type="SUPFAM" id="SSF52540">
    <property type="entry name" value="P-loop containing nucleoside triphosphate hydrolases"/>
    <property type="match status" value="1"/>
</dbReference>
<dbReference type="InterPro" id="IPR041628">
    <property type="entry name" value="ChlI/MoxR_AAA_lid"/>
</dbReference>
<dbReference type="InterPro" id="IPR027417">
    <property type="entry name" value="P-loop_NTPase"/>
</dbReference>
<dbReference type="FunFam" id="3.40.50.300:FF:000640">
    <property type="entry name" value="MoxR family ATPase"/>
    <property type="match status" value="1"/>
</dbReference>
<dbReference type="SMART" id="SM00382">
    <property type="entry name" value="AAA"/>
    <property type="match status" value="1"/>
</dbReference>
<keyword evidence="2" id="KW-0067">ATP-binding</keyword>
<dbReference type="InterPro" id="IPR003593">
    <property type="entry name" value="AAA+_ATPase"/>
</dbReference>
<gene>
    <name evidence="6" type="ORF">KSF_056830</name>
</gene>
<feature type="domain" description="AAA+ ATPase" evidence="5">
    <location>
        <begin position="78"/>
        <end position="227"/>
    </location>
</feature>
<organism evidence="6 7">
    <name type="scientific">Reticulibacter mediterranei</name>
    <dbReference type="NCBI Taxonomy" id="2778369"/>
    <lineage>
        <taxon>Bacteria</taxon>
        <taxon>Bacillati</taxon>
        <taxon>Chloroflexota</taxon>
        <taxon>Ktedonobacteria</taxon>
        <taxon>Ktedonobacterales</taxon>
        <taxon>Reticulibacteraceae</taxon>
        <taxon>Reticulibacter</taxon>
    </lineage>
</organism>
<dbReference type="GO" id="GO:0005524">
    <property type="term" value="F:ATP binding"/>
    <property type="evidence" value="ECO:0007669"/>
    <property type="project" value="UniProtKB-KW"/>
</dbReference>
<dbReference type="Gene3D" id="3.40.50.300">
    <property type="entry name" value="P-loop containing nucleotide triphosphate hydrolases"/>
    <property type="match status" value="1"/>
</dbReference>
<evidence type="ECO:0000313" key="6">
    <source>
        <dbReference type="EMBL" id="GHO95635.1"/>
    </source>
</evidence>
<evidence type="ECO:0000259" key="5">
    <source>
        <dbReference type="SMART" id="SM00382"/>
    </source>
</evidence>
<dbReference type="PANTHER" id="PTHR42759:SF1">
    <property type="entry name" value="MAGNESIUM-CHELATASE SUBUNIT CHLD"/>
    <property type="match status" value="1"/>
</dbReference>
<name>A0A8J3N4S2_9CHLR</name>
<dbReference type="InterPro" id="IPR050764">
    <property type="entry name" value="CbbQ/NirQ/NorQ/GpvN"/>
</dbReference>
<dbReference type="PIRSF" id="PIRSF002849">
    <property type="entry name" value="AAA_ATPase_chaperone_MoxR_prd"/>
    <property type="match status" value="1"/>
</dbReference>
<evidence type="ECO:0000256" key="1">
    <source>
        <dbReference type="ARBA" id="ARBA00022741"/>
    </source>
</evidence>
<comment type="caution">
    <text evidence="6">The sequence shown here is derived from an EMBL/GenBank/DDBJ whole genome shotgun (WGS) entry which is preliminary data.</text>
</comment>
<sequence length="371" mass="40641">MANKNEDAYGVETHEAPVEDTTASQNGRASASTAQITEPDEADIAEFMEVTQKLEQELSEIVVGQERVIRELLLALLAGGHVLLEGVPGLGKTLLVRTLADALTLTFTRIQFTPDLMPADIVGTTIVTEQTDANSGGSRRVFSFHPGPIFANIVLADEINRATPKTQSALLEGMQERTVSVGDRTRPLPTPFFVLATQNPLEMEGTYTLPEAQLDRFLLKIMVNFPKAVDLMRIIDNTVGTQTLRANSVASGDQLLRLTNIVRAVPVATHIKEYAVRLLLATHPDQEDAPEKVRKYVRYGASPRGLQALIMTAKVRALLEGRYNVAVEDLHAVAFPALRHRLVLNFDGLADGITSEELITTIIEEVEAEEE</sequence>
<evidence type="ECO:0000256" key="3">
    <source>
        <dbReference type="ARBA" id="ARBA00061607"/>
    </source>
</evidence>
<dbReference type="Proteomes" id="UP000597444">
    <property type="component" value="Unassembled WGS sequence"/>
</dbReference>
<dbReference type="Gene3D" id="1.10.8.80">
    <property type="entry name" value="Magnesium chelatase subunit I, C-Terminal domain"/>
    <property type="match status" value="1"/>
</dbReference>
<feature type="compositionally biased region" description="Basic and acidic residues" evidence="4">
    <location>
        <begin position="1"/>
        <end position="17"/>
    </location>
</feature>
<keyword evidence="7" id="KW-1185">Reference proteome</keyword>
<evidence type="ECO:0000256" key="2">
    <source>
        <dbReference type="ARBA" id="ARBA00022840"/>
    </source>
</evidence>
<keyword evidence="1" id="KW-0547">Nucleotide-binding</keyword>
<dbReference type="CDD" id="cd00009">
    <property type="entry name" value="AAA"/>
    <property type="match status" value="1"/>
</dbReference>
<reference evidence="6" key="1">
    <citation type="submission" date="2020-10" db="EMBL/GenBank/DDBJ databases">
        <title>Taxonomic study of unclassified bacteria belonging to the class Ktedonobacteria.</title>
        <authorList>
            <person name="Yabe S."/>
            <person name="Wang C.M."/>
            <person name="Zheng Y."/>
            <person name="Sakai Y."/>
            <person name="Cavaletti L."/>
            <person name="Monciardini P."/>
            <person name="Donadio S."/>
        </authorList>
    </citation>
    <scope>NUCLEOTIDE SEQUENCE</scope>
    <source>
        <strain evidence="6">ID150040</strain>
    </source>
</reference>
<comment type="similarity">
    <text evidence="3">Belongs to the MoxR family.</text>
</comment>
<dbReference type="EMBL" id="BNJK01000001">
    <property type="protein sequence ID" value="GHO95635.1"/>
    <property type="molecule type" value="Genomic_DNA"/>
</dbReference>
<evidence type="ECO:0000256" key="4">
    <source>
        <dbReference type="SAM" id="MobiDB-lite"/>
    </source>
</evidence>
<protein>
    <submittedName>
        <fullName evidence="6">ATPase</fullName>
    </submittedName>
</protein>
<accession>A0A8J3N4S2</accession>
<dbReference type="InterPro" id="IPR011703">
    <property type="entry name" value="ATPase_AAA-3"/>
</dbReference>
<dbReference type="GO" id="GO:0016887">
    <property type="term" value="F:ATP hydrolysis activity"/>
    <property type="evidence" value="ECO:0007669"/>
    <property type="project" value="InterPro"/>
</dbReference>